<feature type="compositionally biased region" description="Basic and acidic residues" evidence="1">
    <location>
        <begin position="168"/>
        <end position="185"/>
    </location>
</feature>
<feature type="compositionally biased region" description="Polar residues" evidence="1">
    <location>
        <begin position="46"/>
        <end position="57"/>
    </location>
</feature>
<feature type="region of interest" description="Disordered" evidence="1">
    <location>
        <begin position="1"/>
        <end position="459"/>
    </location>
</feature>
<dbReference type="EMBL" id="JAPEUX010000002">
    <property type="protein sequence ID" value="KAJ4358559.1"/>
    <property type="molecule type" value="Genomic_DNA"/>
</dbReference>
<feature type="compositionally biased region" description="Basic and acidic residues" evidence="1">
    <location>
        <begin position="225"/>
        <end position="239"/>
    </location>
</feature>
<evidence type="ECO:0000313" key="3">
    <source>
        <dbReference type="Proteomes" id="UP001140513"/>
    </source>
</evidence>
<dbReference type="OrthoDB" id="270171at2759"/>
<evidence type="ECO:0000256" key="1">
    <source>
        <dbReference type="SAM" id="MobiDB-lite"/>
    </source>
</evidence>
<evidence type="ECO:0000313" key="2">
    <source>
        <dbReference type="EMBL" id="KAJ4358559.1"/>
    </source>
</evidence>
<accession>A0A9W8XU07</accession>
<dbReference type="GeneID" id="80906673"/>
<feature type="compositionally biased region" description="Basic and acidic residues" evidence="1">
    <location>
        <begin position="28"/>
        <end position="37"/>
    </location>
</feature>
<dbReference type="Proteomes" id="UP001140513">
    <property type="component" value="Unassembled WGS sequence"/>
</dbReference>
<organism evidence="2 3">
    <name type="scientific">Didymosphaeria variabile</name>
    <dbReference type="NCBI Taxonomy" id="1932322"/>
    <lineage>
        <taxon>Eukaryota</taxon>
        <taxon>Fungi</taxon>
        <taxon>Dikarya</taxon>
        <taxon>Ascomycota</taxon>
        <taxon>Pezizomycotina</taxon>
        <taxon>Dothideomycetes</taxon>
        <taxon>Pleosporomycetidae</taxon>
        <taxon>Pleosporales</taxon>
        <taxon>Massarineae</taxon>
        <taxon>Didymosphaeriaceae</taxon>
        <taxon>Didymosphaeria</taxon>
    </lineage>
</organism>
<feature type="compositionally biased region" description="Low complexity" evidence="1">
    <location>
        <begin position="358"/>
        <end position="369"/>
    </location>
</feature>
<feature type="compositionally biased region" description="Polar residues" evidence="1">
    <location>
        <begin position="388"/>
        <end position="415"/>
    </location>
</feature>
<protein>
    <submittedName>
        <fullName evidence="2">Uncharacterized protein</fullName>
    </submittedName>
</protein>
<feature type="compositionally biased region" description="Polar residues" evidence="1">
    <location>
        <begin position="17"/>
        <end position="27"/>
    </location>
</feature>
<dbReference type="AlphaFoldDB" id="A0A9W8XU07"/>
<keyword evidence="3" id="KW-1185">Reference proteome</keyword>
<feature type="compositionally biased region" description="Basic and acidic residues" evidence="1">
    <location>
        <begin position="96"/>
        <end position="108"/>
    </location>
</feature>
<name>A0A9W8XU07_9PLEO</name>
<feature type="compositionally biased region" description="Polar residues" evidence="1">
    <location>
        <begin position="440"/>
        <end position="459"/>
    </location>
</feature>
<feature type="compositionally biased region" description="Low complexity" evidence="1">
    <location>
        <begin position="316"/>
        <end position="333"/>
    </location>
</feature>
<feature type="compositionally biased region" description="Basic residues" evidence="1">
    <location>
        <begin position="293"/>
        <end position="303"/>
    </location>
</feature>
<comment type="caution">
    <text evidence="2">The sequence shown here is derived from an EMBL/GenBank/DDBJ whole genome shotgun (WGS) entry which is preliminary data.</text>
</comment>
<reference evidence="2" key="1">
    <citation type="submission" date="2022-10" db="EMBL/GenBank/DDBJ databases">
        <title>Tapping the CABI collections for fungal endophytes: first genome assemblies for Collariella, Neodidymelliopsis, Ascochyta clinopodiicola, Didymella pomorum, Didymosphaeria variabile, Neocosmospora piperis and Neocucurbitaria cava.</title>
        <authorList>
            <person name="Hill R."/>
        </authorList>
    </citation>
    <scope>NUCLEOTIDE SEQUENCE</scope>
    <source>
        <strain evidence="2">IMI 356815</strain>
    </source>
</reference>
<sequence length="459" mass="50403">MRRGTGLSAPSSAPPSTNTGLRSQSATQEKRPVDELSARTPRGTIEQLQPSLQRTLESQPQPLPPPNNLSAPQTTPSRPKSPLYLTGKNPYGRILDNVEHPYRERRAPESGPPSQLGSNMGGRPRTSGSFRFVTRPTPPPAPERKVSVDGTPRPSSLPPARPPQKAVSVKDAKSLFETKASESRKAPPFPSARTATIAKDASTDSGIKQQPHKAGPVMRSTGSSEEARPAKERPTRREISSATLPIPRPQTEAAERRQSAQRTNPFTRAKADEVRPRLVMRTATGFDDGERPVRRRSSPKRSAKVAEWSNSKSLYAAETSASARRRSTSVSTEPKPQAKPLRGVQRSIVQRNRFDDLSAGTRSTRASSAYPEHPLASDETVRRRSNRKSSTAESQKASPSTDPKRTGQAQLSRTGNAVRRFASQFDRGIAGKDQQRDSRQSPFTERQSHSATWTKRSRR</sequence>
<gene>
    <name evidence="2" type="ORF">N0V89_003143</name>
</gene>
<proteinExistence type="predicted"/>
<dbReference type="RefSeq" id="XP_056075418.1">
    <property type="nucleotide sequence ID" value="XM_056211945.1"/>
</dbReference>
<feature type="compositionally biased region" description="Basic and acidic residues" evidence="1">
    <location>
        <begin position="429"/>
        <end position="439"/>
    </location>
</feature>